<dbReference type="SMART" id="SM00072">
    <property type="entry name" value="GuKc"/>
    <property type="match status" value="1"/>
</dbReference>
<sequence length="240" mass="26988">MPEPLPESLPESLPEPISGARPEDSRSLVIRPVGTLLVLSGPSGTGKTSLSRAMVEKDPTLATTRSVTTRKPRGSGEEHYDYVSREVFLKMVGNGDFVQWIHPSFDEYYGTLRAPVEKALSEGQDLVFDYCTEGYLNLRRFYPEQVVGVFVMAPSVEAMAVRLKGRGSESPEELVLRHHMAAKDFAFVDQHDYHVINDDFDAALQTLLAIRRAEQARMSRQRAVLDVYAQHAEPTLLRYY</sequence>
<evidence type="ECO:0000313" key="7">
    <source>
        <dbReference type="Proteomes" id="UP001183615"/>
    </source>
</evidence>
<keyword evidence="3" id="KW-0418">Kinase</keyword>
<comment type="similarity">
    <text evidence="1">Belongs to the guanylate kinase family.</text>
</comment>
<dbReference type="Pfam" id="PF00625">
    <property type="entry name" value="Guanylate_kin"/>
    <property type="match status" value="1"/>
</dbReference>
<evidence type="ECO:0000259" key="5">
    <source>
        <dbReference type="PROSITE" id="PS50052"/>
    </source>
</evidence>
<dbReference type="EMBL" id="JAVREV010000019">
    <property type="protein sequence ID" value="MDT0446385.1"/>
    <property type="molecule type" value="Genomic_DNA"/>
</dbReference>
<dbReference type="InterPro" id="IPR027417">
    <property type="entry name" value="P-loop_NTPase"/>
</dbReference>
<evidence type="ECO:0000313" key="6">
    <source>
        <dbReference type="EMBL" id="MDT0446385.1"/>
    </source>
</evidence>
<gene>
    <name evidence="6" type="ORF">RM779_27870</name>
</gene>
<dbReference type="InterPro" id="IPR008144">
    <property type="entry name" value="Guanylate_kin-like_dom"/>
</dbReference>
<dbReference type="PROSITE" id="PS50052">
    <property type="entry name" value="GUANYLATE_KINASE_2"/>
    <property type="match status" value="1"/>
</dbReference>
<dbReference type="Gene3D" id="3.30.63.10">
    <property type="entry name" value="Guanylate Kinase phosphate binding domain"/>
    <property type="match status" value="1"/>
</dbReference>
<dbReference type="PANTHER" id="PTHR23117:SF13">
    <property type="entry name" value="GUANYLATE KINASE"/>
    <property type="match status" value="1"/>
</dbReference>
<evidence type="ECO:0000256" key="4">
    <source>
        <dbReference type="SAM" id="MobiDB-lite"/>
    </source>
</evidence>
<dbReference type="SUPFAM" id="SSF52540">
    <property type="entry name" value="P-loop containing nucleoside triphosphate hydrolases"/>
    <property type="match status" value="1"/>
</dbReference>
<keyword evidence="2" id="KW-0808">Transferase</keyword>
<protein>
    <recommendedName>
        <fullName evidence="5">Guanylate kinase-like domain-containing protein</fullName>
    </recommendedName>
</protein>
<evidence type="ECO:0000256" key="2">
    <source>
        <dbReference type="ARBA" id="ARBA00022679"/>
    </source>
</evidence>
<organism evidence="6 7">
    <name type="scientific">Streptomyces johnsoniae</name>
    <dbReference type="NCBI Taxonomy" id="3075532"/>
    <lineage>
        <taxon>Bacteria</taxon>
        <taxon>Bacillati</taxon>
        <taxon>Actinomycetota</taxon>
        <taxon>Actinomycetes</taxon>
        <taxon>Kitasatosporales</taxon>
        <taxon>Streptomycetaceae</taxon>
        <taxon>Streptomyces</taxon>
    </lineage>
</organism>
<accession>A0ABU2SF47</accession>
<proteinExistence type="inferred from homology"/>
<evidence type="ECO:0000256" key="3">
    <source>
        <dbReference type="ARBA" id="ARBA00022777"/>
    </source>
</evidence>
<dbReference type="Proteomes" id="UP001183615">
    <property type="component" value="Unassembled WGS sequence"/>
</dbReference>
<feature type="region of interest" description="Disordered" evidence="4">
    <location>
        <begin position="1"/>
        <end position="25"/>
    </location>
</feature>
<name>A0ABU2SF47_9ACTN</name>
<evidence type="ECO:0000256" key="1">
    <source>
        <dbReference type="ARBA" id="ARBA00005790"/>
    </source>
</evidence>
<dbReference type="Gene3D" id="3.40.50.300">
    <property type="entry name" value="P-loop containing nucleotide triphosphate hydrolases"/>
    <property type="match status" value="1"/>
</dbReference>
<feature type="domain" description="Guanylate kinase-like" evidence="5">
    <location>
        <begin position="34"/>
        <end position="212"/>
    </location>
</feature>
<dbReference type="InterPro" id="IPR008145">
    <property type="entry name" value="GK/Ca_channel_bsu"/>
</dbReference>
<comment type="caution">
    <text evidence="6">The sequence shown here is derived from an EMBL/GenBank/DDBJ whole genome shotgun (WGS) entry which is preliminary data.</text>
</comment>
<keyword evidence="7" id="KW-1185">Reference proteome</keyword>
<reference evidence="7" key="1">
    <citation type="submission" date="2023-07" db="EMBL/GenBank/DDBJ databases">
        <title>30 novel species of actinomycetes from the DSMZ collection.</title>
        <authorList>
            <person name="Nouioui I."/>
        </authorList>
    </citation>
    <scope>NUCLEOTIDE SEQUENCE [LARGE SCALE GENOMIC DNA]</scope>
    <source>
        <strain evidence="7">DSM 41886</strain>
    </source>
</reference>
<dbReference type="CDD" id="cd00071">
    <property type="entry name" value="GMPK"/>
    <property type="match status" value="1"/>
</dbReference>
<dbReference type="PANTHER" id="PTHR23117">
    <property type="entry name" value="GUANYLATE KINASE-RELATED"/>
    <property type="match status" value="1"/>
</dbReference>
<dbReference type="RefSeq" id="WP_311620540.1">
    <property type="nucleotide sequence ID" value="NZ_JAVREV010000019.1"/>
</dbReference>